<dbReference type="Pfam" id="PF10502">
    <property type="entry name" value="Peptidase_S26"/>
    <property type="match status" value="1"/>
</dbReference>
<comment type="subcellular location">
    <subcellularLocation>
        <location evidence="1">Cell membrane</location>
        <topology evidence="1">Single-pass type II membrane protein</topology>
    </subcellularLocation>
    <subcellularLocation>
        <location evidence="3">Membrane</location>
        <topology evidence="3">Single-pass type II membrane protein</topology>
    </subcellularLocation>
</comment>
<keyword evidence="3" id="KW-0812">Transmembrane</keyword>
<dbReference type="PANTHER" id="PTHR43390:SF1">
    <property type="entry name" value="CHLOROPLAST PROCESSING PEPTIDASE"/>
    <property type="match status" value="1"/>
</dbReference>
<keyword evidence="3 6" id="KW-0378">Hydrolase</keyword>
<dbReference type="RefSeq" id="WP_066885417.1">
    <property type="nucleotide sequence ID" value="NZ_CP171739.1"/>
</dbReference>
<evidence type="ECO:0000256" key="1">
    <source>
        <dbReference type="ARBA" id="ARBA00004401"/>
    </source>
</evidence>
<dbReference type="PANTHER" id="PTHR43390">
    <property type="entry name" value="SIGNAL PEPTIDASE I"/>
    <property type="match status" value="1"/>
</dbReference>
<evidence type="ECO:0000259" key="5">
    <source>
        <dbReference type="Pfam" id="PF10502"/>
    </source>
</evidence>
<sequence>MDDNDQGVPDRGSGGPADPAGAPEPRSRPPANRRVWIRFGIAAVLAIALATALKWYLVEPYYVPENAMADTLHAGDRVLIDKRAYRDAHPRRGDIVVADVAGVLTPVPTTRLPKEGLAQELIPVSRWFGVDDPEYAMALRVIGQPGDRVRCCDAEGRLLVNGKPLEEPYVARFSSADMPPFSIRVPQDAVFLMGDNRDLPPSAGKYPVPGIGGVVPLDRVFGRVTFVYWPLANSRAVDASGERRGG</sequence>
<gene>
    <name evidence="6" type="ORF">LI90_1305</name>
</gene>
<dbReference type="STRING" id="1469144.LI90_1305"/>
<dbReference type="CDD" id="cd06530">
    <property type="entry name" value="S26_SPase_I"/>
    <property type="match status" value="1"/>
</dbReference>
<dbReference type="GO" id="GO:0005886">
    <property type="term" value="C:plasma membrane"/>
    <property type="evidence" value="ECO:0007669"/>
    <property type="project" value="UniProtKB-SubCell"/>
</dbReference>
<comment type="similarity">
    <text evidence="2 3">Belongs to the peptidase S26 family.</text>
</comment>
<evidence type="ECO:0000313" key="7">
    <source>
        <dbReference type="Proteomes" id="UP000070188"/>
    </source>
</evidence>
<evidence type="ECO:0000256" key="3">
    <source>
        <dbReference type="RuleBase" id="RU362042"/>
    </source>
</evidence>
<dbReference type="GO" id="GO:0004252">
    <property type="term" value="F:serine-type endopeptidase activity"/>
    <property type="evidence" value="ECO:0007669"/>
    <property type="project" value="InterPro"/>
</dbReference>
<reference evidence="7" key="1">
    <citation type="submission" date="2015-04" db="EMBL/GenBank/DDBJ databases">
        <title>Physiological reanalysis, assessment of diazotrophy, and genome sequences of multiple isolates of Streptomyces thermoautotrophicus.</title>
        <authorList>
            <person name="MacKellar D.C."/>
            <person name="Lieber L."/>
            <person name="Norman J."/>
            <person name="Bolger A."/>
            <person name="Tobin C."/>
            <person name="Murray J.W."/>
            <person name="Chang R."/>
            <person name="Ford T."/>
            <person name="Nguyen P.Q."/>
            <person name="Woodward J."/>
            <person name="Permingeat H."/>
            <person name="Joshi N.S."/>
            <person name="Silver P.A."/>
            <person name="Usadel B."/>
            <person name="Rutherford A.W."/>
            <person name="Friesen M."/>
            <person name="Prell J."/>
        </authorList>
    </citation>
    <scope>NUCLEOTIDE SEQUENCE [LARGE SCALE GENOMIC DNA]</scope>
    <source>
        <strain evidence="7">H1</strain>
    </source>
</reference>
<dbReference type="PRINTS" id="PR00727">
    <property type="entry name" value="LEADERPTASE"/>
</dbReference>
<name>A0A132MP76_9ACTN</name>
<dbReference type="OrthoDB" id="9815782at2"/>
<dbReference type="AlphaFoldDB" id="A0A132MP76"/>
<evidence type="ECO:0000313" key="6">
    <source>
        <dbReference type="EMBL" id="KWW99666.1"/>
    </source>
</evidence>
<dbReference type="Proteomes" id="UP000070188">
    <property type="component" value="Unassembled WGS sequence"/>
</dbReference>
<dbReference type="InterPro" id="IPR019533">
    <property type="entry name" value="Peptidase_S26"/>
</dbReference>
<dbReference type="GO" id="GO:0009003">
    <property type="term" value="F:signal peptidase activity"/>
    <property type="evidence" value="ECO:0007669"/>
    <property type="project" value="UniProtKB-EC"/>
</dbReference>
<evidence type="ECO:0000256" key="4">
    <source>
        <dbReference type="SAM" id="MobiDB-lite"/>
    </source>
</evidence>
<keyword evidence="3" id="KW-0645">Protease</keyword>
<proteinExistence type="inferred from homology"/>
<comment type="catalytic activity">
    <reaction evidence="3">
        <text>Cleavage of hydrophobic, N-terminal signal or leader sequences from secreted and periplasmic proteins.</text>
        <dbReference type="EC" id="3.4.21.89"/>
    </reaction>
</comment>
<dbReference type="NCBIfam" id="TIGR02227">
    <property type="entry name" value="sigpep_I_bact"/>
    <property type="match status" value="1"/>
</dbReference>
<dbReference type="PATRIC" id="fig|1469144.10.peg.1438"/>
<keyword evidence="3" id="KW-0472">Membrane</keyword>
<feature type="region of interest" description="Disordered" evidence="4">
    <location>
        <begin position="1"/>
        <end position="29"/>
    </location>
</feature>
<dbReference type="InterPro" id="IPR000223">
    <property type="entry name" value="Pept_S26A_signal_pept_1"/>
</dbReference>
<keyword evidence="7" id="KW-1185">Reference proteome</keyword>
<dbReference type="EC" id="3.4.21.89" evidence="3"/>
<dbReference type="GO" id="GO:0006465">
    <property type="term" value="P:signal peptide processing"/>
    <property type="evidence" value="ECO:0007669"/>
    <property type="project" value="InterPro"/>
</dbReference>
<keyword evidence="3" id="KW-1133">Transmembrane helix</keyword>
<feature type="transmembrane region" description="Helical" evidence="3">
    <location>
        <begin position="35"/>
        <end position="57"/>
    </location>
</feature>
<comment type="caution">
    <text evidence="6">The sequence shown here is derived from an EMBL/GenBank/DDBJ whole genome shotgun (WGS) entry which is preliminary data.</text>
</comment>
<evidence type="ECO:0000256" key="2">
    <source>
        <dbReference type="ARBA" id="ARBA00009370"/>
    </source>
</evidence>
<dbReference type="SUPFAM" id="SSF51306">
    <property type="entry name" value="LexA/Signal peptidase"/>
    <property type="match status" value="1"/>
</dbReference>
<accession>A0A132MP76</accession>
<organism evidence="6 7">
    <name type="scientific">Carbonactinospora thermoautotrophica</name>
    <dbReference type="NCBI Taxonomy" id="1469144"/>
    <lineage>
        <taxon>Bacteria</taxon>
        <taxon>Bacillati</taxon>
        <taxon>Actinomycetota</taxon>
        <taxon>Actinomycetes</taxon>
        <taxon>Kitasatosporales</taxon>
        <taxon>Carbonactinosporaceae</taxon>
        <taxon>Carbonactinospora</taxon>
    </lineage>
</organism>
<protein>
    <recommendedName>
        <fullName evidence="3">Signal peptidase I</fullName>
        <ecNumber evidence="3">3.4.21.89</ecNumber>
    </recommendedName>
</protein>
<dbReference type="InterPro" id="IPR036286">
    <property type="entry name" value="LexA/Signal_pep-like_sf"/>
</dbReference>
<feature type="domain" description="Peptidase S26" evidence="5">
    <location>
        <begin position="37"/>
        <end position="229"/>
    </location>
</feature>
<dbReference type="Gene3D" id="2.10.109.10">
    <property type="entry name" value="Umud Fragment, subunit A"/>
    <property type="match status" value="1"/>
</dbReference>
<dbReference type="EMBL" id="LAXD01000001">
    <property type="protein sequence ID" value="KWW99666.1"/>
    <property type="molecule type" value="Genomic_DNA"/>
</dbReference>